<evidence type="ECO:0008006" key="7">
    <source>
        <dbReference type="Google" id="ProtNLM"/>
    </source>
</evidence>
<sequence>ALALAQWLEAHPNVSWVSYPGLASHPTHATAKKYLTRGKFGAVLTFGVKGGLEAGRSFINNVKLASHLANVGDSKTLVIHPASTTHQQLGEDEKTSSGVKPDMIRVSVGIEYIDDIKADLDQALSVFAKKSDAPVEP</sequence>
<dbReference type="SUPFAM" id="SSF53383">
    <property type="entry name" value="PLP-dependent transferases"/>
    <property type="match status" value="1"/>
</dbReference>
<gene>
    <name evidence="6" type="ORF">As57867_006285</name>
</gene>
<protein>
    <recommendedName>
        <fullName evidence="7">O-acetylhomoserine aminocarboxypropyltransferase</fullName>
    </recommendedName>
</protein>
<dbReference type="PANTHER" id="PTHR43797:SF2">
    <property type="entry name" value="HOMOCYSTEINE_CYSTEINE SYNTHASE"/>
    <property type="match status" value="1"/>
</dbReference>
<dbReference type="GO" id="GO:0004124">
    <property type="term" value="F:cysteine synthase activity"/>
    <property type="evidence" value="ECO:0007669"/>
    <property type="project" value="TreeGrafter"/>
</dbReference>
<dbReference type="PANTHER" id="PTHR43797">
    <property type="entry name" value="HOMOCYSTEINE/CYSTEINE SYNTHASE"/>
    <property type="match status" value="1"/>
</dbReference>
<comment type="caution">
    <text evidence="6">The sequence shown here is derived from an EMBL/GenBank/DDBJ whole genome shotgun (WGS) entry which is preliminary data.</text>
</comment>
<dbReference type="GO" id="GO:0019346">
    <property type="term" value="P:transsulfuration"/>
    <property type="evidence" value="ECO:0007669"/>
    <property type="project" value="InterPro"/>
</dbReference>
<evidence type="ECO:0000313" key="6">
    <source>
        <dbReference type="EMBL" id="KAF0708572.1"/>
    </source>
</evidence>
<evidence type="ECO:0000256" key="5">
    <source>
        <dbReference type="RuleBase" id="RU362118"/>
    </source>
</evidence>
<dbReference type="Gene3D" id="3.90.1150.10">
    <property type="entry name" value="Aspartate Aminotransferase, domain 1"/>
    <property type="match status" value="1"/>
</dbReference>
<dbReference type="GO" id="GO:0071269">
    <property type="term" value="P:L-homocysteine biosynthetic process"/>
    <property type="evidence" value="ECO:0007669"/>
    <property type="project" value="TreeGrafter"/>
</dbReference>
<dbReference type="GO" id="GO:0005737">
    <property type="term" value="C:cytoplasm"/>
    <property type="evidence" value="ECO:0007669"/>
    <property type="project" value="TreeGrafter"/>
</dbReference>
<evidence type="ECO:0000256" key="4">
    <source>
        <dbReference type="ARBA" id="ARBA00022898"/>
    </source>
</evidence>
<proteinExistence type="inferred from homology"/>
<dbReference type="InterPro" id="IPR000277">
    <property type="entry name" value="Cys/Met-Metab_PyrdxlP-dep_enz"/>
</dbReference>
<comment type="cofactor">
    <cofactor evidence="1 5">
        <name>pyridoxal 5'-phosphate</name>
        <dbReference type="ChEBI" id="CHEBI:597326"/>
    </cofactor>
</comment>
<name>A0A6A4ZBZ2_9STRA</name>
<evidence type="ECO:0000256" key="2">
    <source>
        <dbReference type="ARBA" id="ARBA00009077"/>
    </source>
</evidence>
<dbReference type="GO" id="GO:0003961">
    <property type="term" value="F:O-acetylhomoserine aminocarboxypropyltransferase activity"/>
    <property type="evidence" value="ECO:0007669"/>
    <property type="project" value="TreeGrafter"/>
</dbReference>
<evidence type="ECO:0000256" key="1">
    <source>
        <dbReference type="ARBA" id="ARBA00001933"/>
    </source>
</evidence>
<feature type="non-terminal residue" evidence="6">
    <location>
        <position position="1"/>
    </location>
</feature>
<dbReference type="InterPro" id="IPR006235">
    <property type="entry name" value="OAc-hSer/O-AcSer_sulfhydrylase"/>
</dbReference>
<dbReference type="GO" id="GO:0030170">
    <property type="term" value="F:pyridoxal phosphate binding"/>
    <property type="evidence" value="ECO:0007669"/>
    <property type="project" value="InterPro"/>
</dbReference>
<comment type="similarity">
    <text evidence="2 5">Belongs to the trans-sulfuration enzymes family.</text>
</comment>
<dbReference type="InterPro" id="IPR015422">
    <property type="entry name" value="PyrdxlP-dep_Trfase_small"/>
</dbReference>
<dbReference type="EMBL" id="VJMH01002490">
    <property type="protein sequence ID" value="KAF0708572.1"/>
    <property type="molecule type" value="Genomic_DNA"/>
</dbReference>
<keyword evidence="3" id="KW-0808">Transferase</keyword>
<dbReference type="AlphaFoldDB" id="A0A6A4ZBZ2"/>
<evidence type="ECO:0000256" key="3">
    <source>
        <dbReference type="ARBA" id="ARBA00022679"/>
    </source>
</evidence>
<reference evidence="6" key="1">
    <citation type="submission" date="2019-06" db="EMBL/GenBank/DDBJ databases">
        <title>Genomics analysis of Aphanomyces spp. identifies a new class of oomycete effector associated with host adaptation.</title>
        <authorList>
            <person name="Gaulin E."/>
        </authorList>
    </citation>
    <scope>NUCLEOTIDE SEQUENCE</scope>
    <source>
        <strain evidence="6">CBS 578.67</strain>
    </source>
</reference>
<dbReference type="OrthoDB" id="3512640at2759"/>
<keyword evidence="4 5" id="KW-0663">Pyridoxal phosphate</keyword>
<organism evidence="6">
    <name type="scientific">Aphanomyces stellatus</name>
    <dbReference type="NCBI Taxonomy" id="120398"/>
    <lineage>
        <taxon>Eukaryota</taxon>
        <taxon>Sar</taxon>
        <taxon>Stramenopiles</taxon>
        <taxon>Oomycota</taxon>
        <taxon>Saprolegniomycetes</taxon>
        <taxon>Saprolegniales</taxon>
        <taxon>Verrucalvaceae</taxon>
        <taxon>Aphanomyces</taxon>
    </lineage>
</organism>
<dbReference type="InterPro" id="IPR015424">
    <property type="entry name" value="PyrdxlP-dep_Trfase"/>
</dbReference>
<dbReference type="Pfam" id="PF01053">
    <property type="entry name" value="Cys_Met_Meta_PP"/>
    <property type="match status" value="1"/>
</dbReference>
<accession>A0A6A4ZBZ2</accession>
<dbReference type="GO" id="GO:0006535">
    <property type="term" value="P:cysteine biosynthetic process from serine"/>
    <property type="evidence" value="ECO:0007669"/>
    <property type="project" value="TreeGrafter"/>
</dbReference>